<dbReference type="EMBL" id="SMMG02000004">
    <property type="protein sequence ID" value="KAA3477312.1"/>
    <property type="molecule type" value="Genomic_DNA"/>
</dbReference>
<keyword evidence="2" id="KW-1185">Reference proteome</keyword>
<accession>A0A5B6W8W7</accession>
<evidence type="ECO:0000313" key="1">
    <source>
        <dbReference type="EMBL" id="KAA3477312.1"/>
    </source>
</evidence>
<sequence length="119" mass="13316">MTSIVLIAKVANPVNLKNFRPISVQIYKVITKTMANRLQKVLDACIDKTQSAFVPGEGLSSLMQLAVPEGTIKGVKLECKQTREQIATLLGVRTSRDPEKYLGLPNMLRRNKKRTFQIC</sequence>
<evidence type="ECO:0000313" key="2">
    <source>
        <dbReference type="Proteomes" id="UP000325315"/>
    </source>
</evidence>
<organism evidence="1 2">
    <name type="scientific">Gossypium australe</name>
    <dbReference type="NCBI Taxonomy" id="47621"/>
    <lineage>
        <taxon>Eukaryota</taxon>
        <taxon>Viridiplantae</taxon>
        <taxon>Streptophyta</taxon>
        <taxon>Embryophyta</taxon>
        <taxon>Tracheophyta</taxon>
        <taxon>Spermatophyta</taxon>
        <taxon>Magnoliopsida</taxon>
        <taxon>eudicotyledons</taxon>
        <taxon>Gunneridae</taxon>
        <taxon>Pentapetalae</taxon>
        <taxon>rosids</taxon>
        <taxon>malvids</taxon>
        <taxon>Malvales</taxon>
        <taxon>Malvaceae</taxon>
        <taxon>Malvoideae</taxon>
        <taxon>Gossypium</taxon>
    </lineage>
</organism>
<dbReference type="OrthoDB" id="988822at2759"/>
<comment type="caution">
    <text evidence="1">The sequence shown here is derived from an EMBL/GenBank/DDBJ whole genome shotgun (WGS) entry which is preliminary data.</text>
</comment>
<protein>
    <submittedName>
        <fullName evidence="1">Ribonuclease H-like superfamily protein</fullName>
    </submittedName>
</protein>
<gene>
    <name evidence="1" type="ORF">EPI10_011208</name>
</gene>
<dbReference type="AlphaFoldDB" id="A0A5B6W8W7"/>
<name>A0A5B6W8W7_9ROSI</name>
<dbReference type="Proteomes" id="UP000325315">
    <property type="component" value="Unassembled WGS sequence"/>
</dbReference>
<reference evidence="2" key="1">
    <citation type="journal article" date="2019" name="Plant Biotechnol. J.">
        <title>Genome sequencing of the Australian wild diploid species Gossypium australe highlights disease resistance and delayed gland morphogenesis.</title>
        <authorList>
            <person name="Cai Y."/>
            <person name="Cai X."/>
            <person name="Wang Q."/>
            <person name="Wang P."/>
            <person name="Zhang Y."/>
            <person name="Cai C."/>
            <person name="Xu Y."/>
            <person name="Wang K."/>
            <person name="Zhou Z."/>
            <person name="Wang C."/>
            <person name="Geng S."/>
            <person name="Li B."/>
            <person name="Dong Q."/>
            <person name="Hou Y."/>
            <person name="Wang H."/>
            <person name="Ai P."/>
            <person name="Liu Z."/>
            <person name="Yi F."/>
            <person name="Sun M."/>
            <person name="An G."/>
            <person name="Cheng J."/>
            <person name="Zhang Y."/>
            <person name="Shi Q."/>
            <person name="Xie Y."/>
            <person name="Shi X."/>
            <person name="Chang Y."/>
            <person name="Huang F."/>
            <person name="Chen Y."/>
            <person name="Hong S."/>
            <person name="Mi L."/>
            <person name="Sun Q."/>
            <person name="Zhang L."/>
            <person name="Zhou B."/>
            <person name="Peng R."/>
            <person name="Zhang X."/>
            <person name="Liu F."/>
        </authorList>
    </citation>
    <scope>NUCLEOTIDE SEQUENCE [LARGE SCALE GENOMIC DNA]</scope>
    <source>
        <strain evidence="2">cv. PA1801</strain>
    </source>
</reference>
<proteinExistence type="predicted"/>